<dbReference type="EMBL" id="JH767566">
    <property type="protein sequence ID" value="EON64034.1"/>
    <property type="molecule type" value="Genomic_DNA"/>
</dbReference>
<keyword evidence="2" id="KW-1185">Reference proteome</keyword>
<evidence type="ECO:0000313" key="1">
    <source>
        <dbReference type="EMBL" id="EON64034.1"/>
    </source>
</evidence>
<dbReference type="GeneID" id="19900575"/>
<organism evidence="1 2">
    <name type="scientific">Coniosporium apollinis (strain CBS 100218)</name>
    <name type="common">Rock-inhabiting black yeast</name>
    <dbReference type="NCBI Taxonomy" id="1168221"/>
    <lineage>
        <taxon>Eukaryota</taxon>
        <taxon>Fungi</taxon>
        <taxon>Dikarya</taxon>
        <taxon>Ascomycota</taxon>
        <taxon>Pezizomycotina</taxon>
        <taxon>Dothideomycetes</taxon>
        <taxon>Dothideomycetes incertae sedis</taxon>
        <taxon>Coniosporium</taxon>
    </lineage>
</organism>
<sequence length="72" mass="8147">MSRNNRGPRSGQMKDDADEERNIWNQIIGDGRKIDALIAKSNELCKRMVELKDELDAAIGRRHNIFVIGPGL</sequence>
<gene>
    <name evidence="1" type="ORF">W97_03264</name>
</gene>
<name>R7YQD5_CONA1</name>
<dbReference type="Proteomes" id="UP000016924">
    <property type="component" value="Unassembled WGS sequence"/>
</dbReference>
<proteinExistence type="predicted"/>
<dbReference type="RefSeq" id="XP_007779351.1">
    <property type="nucleotide sequence ID" value="XM_007781161.1"/>
</dbReference>
<accession>R7YQD5</accession>
<reference evidence="2" key="1">
    <citation type="submission" date="2012-06" db="EMBL/GenBank/DDBJ databases">
        <title>The genome sequence of Coniosporium apollinis CBS 100218.</title>
        <authorList>
            <consortium name="The Broad Institute Genome Sequencing Platform"/>
            <person name="Cuomo C."/>
            <person name="Gorbushina A."/>
            <person name="Noack S."/>
            <person name="Walker B."/>
            <person name="Young S.K."/>
            <person name="Zeng Q."/>
            <person name="Gargeya S."/>
            <person name="Fitzgerald M."/>
            <person name="Haas B."/>
            <person name="Abouelleil A."/>
            <person name="Alvarado L."/>
            <person name="Arachchi H.M."/>
            <person name="Berlin A.M."/>
            <person name="Chapman S.B."/>
            <person name="Goldberg J."/>
            <person name="Griggs A."/>
            <person name="Gujja S."/>
            <person name="Hansen M."/>
            <person name="Howarth C."/>
            <person name="Imamovic A."/>
            <person name="Larimer J."/>
            <person name="McCowan C."/>
            <person name="Montmayeur A."/>
            <person name="Murphy C."/>
            <person name="Neiman D."/>
            <person name="Pearson M."/>
            <person name="Priest M."/>
            <person name="Roberts A."/>
            <person name="Saif S."/>
            <person name="Shea T."/>
            <person name="Sisk P."/>
            <person name="Sykes S."/>
            <person name="Wortman J."/>
            <person name="Nusbaum C."/>
            <person name="Birren B."/>
        </authorList>
    </citation>
    <scope>NUCLEOTIDE SEQUENCE [LARGE SCALE GENOMIC DNA]</scope>
    <source>
        <strain evidence="2">CBS 100218</strain>
    </source>
</reference>
<dbReference type="HOGENOM" id="CLU_2722123_0_0_1"/>
<evidence type="ECO:0000313" key="2">
    <source>
        <dbReference type="Proteomes" id="UP000016924"/>
    </source>
</evidence>
<protein>
    <submittedName>
        <fullName evidence="1">Uncharacterized protein</fullName>
    </submittedName>
</protein>
<dbReference type="AlphaFoldDB" id="R7YQD5"/>
<dbReference type="OrthoDB" id="10265994at2759"/>